<sequence length="133" mass="15929">MNQEQEEEFWVTMADRESVNEYLDFIQEDEYEEWPDYTETLIFKEPLGSDPIQQDTIGMTRSYAITAILERKHITNQLILPILFVACITLWVANYYKRWKVKEKHALVNTVLEKEDNQQLPYHHVTLNTQQSF</sequence>
<name>A0A1C7NDF8_9FUNG</name>
<dbReference type="OrthoDB" id="10480433at2759"/>
<comment type="caution">
    <text evidence="2">The sequence shown here is derived from an EMBL/GenBank/DDBJ whole genome shotgun (WGS) entry which is preliminary data.</text>
</comment>
<organism evidence="2 3">
    <name type="scientific">Choanephora cucurbitarum</name>
    <dbReference type="NCBI Taxonomy" id="101091"/>
    <lineage>
        <taxon>Eukaryota</taxon>
        <taxon>Fungi</taxon>
        <taxon>Fungi incertae sedis</taxon>
        <taxon>Mucoromycota</taxon>
        <taxon>Mucoromycotina</taxon>
        <taxon>Mucoromycetes</taxon>
        <taxon>Mucorales</taxon>
        <taxon>Mucorineae</taxon>
        <taxon>Choanephoraceae</taxon>
        <taxon>Choanephoroideae</taxon>
        <taxon>Choanephora</taxon>
    </lineage>
</organism>
<gene>
    <name evidence="2" type="ORF">A0J61_05363</name>
</gene>
<feature type="transmembrane region" description="Helical" evidence="1">
    <location>
        <begin position="78"/>
        <end position="96"/>
    </location>
</feature>
<dbReference type="InParanoid" id="A0A1C7NDF8"/>
<protein>
    <submittedName>
        <fullName evidence="2">Uncharacterized protein</fullName>
    </submittedName>
</protein>
<evidence type="ECO:0000313" key="2">
    <source>
        <dbReference type="EMBL" id="OBZ86586.1"/>
    </source>
</evidence>
<evidence type="ECO:0000313" key="3">
    <source>
        <dbReference type="Proteomes" id="UP000093000"/>
    </source>
</evidence>
<dbReference type="Proteomes" id="UP000093000">
    <property type="component" value="Unassembled WGS sequence"/>
</dbReference>
<keyword evidence="1" id="KW-1133">Transmembrane helix</keyword>
<reference evidence="2 3" key="1">
    <citation type="submission" date="2016-03" db="EMBL/GenBank/DDBJ databases">
        <title>Choanephora cucurbitarum.</title>
        <authorList>
            <person name="Min B."/>
            <person name="Park H."/>
            <person name="Park J.-H."/>
            <person name="Shin H.-D."/>
            <person name="Choi I.-G."/>
        </authorList>
    </citation>
    <scope>NUCLEOTIDE SEQUENCE [LARGE SCALE GENOMIC DNA]</scope>
    <source>
        <strain evidence="2 3">KUS-F28377</strain>
    </source>
</reference>
<dbReference type="AlphaFoldDB" id="A0A1C7NDF8"/>
<keyword evidence="1" id="KW-0812">Transmembrane</keyword>
<dbReference type="EMBL" id="LUGH01000287">
    <property type="protein sequence ID" value="OBZ86586.1"/>
    <property type="molecule type" value="Genomic_DNA"/>
</dbReference>
<keyword evidence="3" id="KW-1185">Reference proteome</keyword>
<proteinExistence type="predicted"/>
<accession>A0A1C7NDF8</accession>
<evidence type="ECO:0000256" key="1">
    <source>
        <dbReference type="SAM" id="Phobius"/>
    </source>
</evidence>
<keyword evidence="1" id="KW-0472">Membrane</keyword>